<dbReference type="Proteomes" id="UP000075455">
    <property type="component" value="Unassembled WGS sequence"/>
</dbReference>
<evidence type="ECO:0000313" key="1">
    <source>
        <dbReference type="EMBL" id="KYD09657.1"/>
    </source>
</evidence>
<dbReference type="STRING" id="81408.B4119_2505"/>
<dbReference type="AlphaFoldDB" id="A0A150LBF1"/>
<reference evidence="1 2" key="1">
    <citation type="submission" date="2016-01" db="EMBL/GenBank/DDBJ databases">
        <title>Draft Genome Sequences of Seven Thermophilic Sporeformers Isolated from Foods.</title>
        <authorList>
            <person name="Berendsen E.M."/>
            <person name="Wells-Bennik M.H."/>
            <person name="Krawcyk A.O."/>
            <person name="De Jong A."/>
            <person name="Holsappel S."/>
            <person name="Eijlander R.T."/>
            <person name="Kuipers O.P."/>
        </authorList>
    </citation>
    <scope>NUCLEOTIDE SEQUENCE [LARGE SCALE GENOMIC DNA]</scope>
    <source>
        <strain evidence="1 2">B4119</strain>
    </source>
</reference>
<dbReference type="PATRIC" id="fig|81408.3.peg.406"/>
<dbReference type="RefSeq" id="WP_171698550.1">
    <property type="nucleotide sequence ID" value="NZ_LQYS01000095.1"/>
</dbReference>
<comment type="caution">
    <text evidence="1">The sequence shown here is derived from an EMBL/GenBank/DDBJ whole genome shotgun (WGS) entry which is preliminary data.</text>
</comment>
<accession>A0A150LBF1</accession>
<protein>
    <submittedName>
        <fullName evidence="1">Uncharacterized protein</fullName>
    </submittedName>
</protein>
<gene>
    <name evidence="1" type="ORF">B4119_2505</name>
</gene>
<name>A0A150LBF1_9BACL</name>
<evidence type="ECO:0000313" key="2">
    <source>
        <dbReference type="Proteomes" id="UP000075455"/>
    </source>
</evidence>
<dbReference type="eggNOG" id="ENOG5030A06">
    <property type="taxonomic scope" value="Bacteria"/>
</dbReference>
<sequence>MIEVIGGGLVLIGIAYAENKGWVDKESVSFVLNVGMQAGICASLFYFLHKLSILFL</sequence>
<proteinExistence type="predicted"/>
<organism evidence="1 2">
    <name type="scientific">Saccharococcus caldoxylosilyticus</name>
    <dbReference type="NCBI Taxonomy" id="81408"/>
    <lineage>
        <taxon>Bacteria</taxon>
        <taxon>Bacillati</taxon>
        <taxon>Bacillota</taxon>
        <taxon>Bacilli</taxon>
        <taxon>Bacillales</taxon>
        <taxon>Anoxybacillaceae</taxon>
        <taxon>Saccharococcus</taxon>
    </lineage>
</organism>
<dbReference type="EMBL" id="LQYS01000095">
    <property type="protein sequence ID" value="KYD09657.1"/>
    <property type="molecule type" value="Genomic_DNA"/>
</dbReference>